<sequence length="173" mass="19063">MIVVCAVWAVAIAYVVQEQLPKNVLSLPGQTKARHTVTNMAPQGWAFFTKSPRDAEIVPYKKSADGWERASLTPHSSPHNAFGLDRRSRAQGVEIALLLSAAQKDDWHACTSGRTRCLAGYGAPARHLDNRSPRPTLCGTVGLLQEKPTPWAWRDLVAEAHTPEQVMVLEVRC</sequence>
<dbReference type="Proteomes" id="UP000649259">
    <property type="component" value="Unassembled WGS sequence"/>
</dbReference>
<gene>
    <name evidence="1" type="ORF">Saso_76060</name>
</gene>
<comment type="caution">
    <text evidence="1">The sequence shown here is derived from an EMBL/GenBank/DDBJ whole genome shotgun (WGS) entry which is preliminary data.</text>
</comment>
<evidence type="ECO:0008006" key="3">
    <source>
        <dbReference type="Google" id="ProtNLM"/>
    </source>
</evidence>
<name>A0ABQ3SCU3_9ACTN</name>
<organism evidence="1 2">
    <name type="scientific">Streptomyces asoensis</name>
    <dbReference type="NCBI Taxonomy" id="249586"/>
    <lineage>
        <taxon>Bacteria</taxon>
        <taxon>Bacillati</taxon>
        <taxon>Actinomycetota</taxon>
        <taxon>Actinomycetes</taxon>
        <taxon>Kitasatosporales</taxon>
        <taxon>Streptomycetaceae</taxon>
        <taxon>Streptomyces</taxon>
    </lineage>
</organism>
<dbReference type="RefSeq" id="WP_351005353.1">
    <property type="nucleotide sequence ID" value="NZ_JBEOWX010000023.1"/>
</dbReference>
<evidence type="ECO:0000313" key="2">
    <source>
        <dbReference type="Proteomes" id="UP000649259"/>
    </source>
</evidence>
<evidence type="ECO:0000313" key="1">
    <source>
        <dbReference type="EMBL" id="GHI65956.1"/>
    </source>
</evidence>
<dbReference type="EMBL" id="BNEB01000006">
    <property type="protein sequence ID" value="GHI65956.1"/>
    <property type="molecule type" value="Genomic_DNA"/>
</dbReference>
<proteinExistence type="predicted"/>
<dbReference type="InterPro" id="IPR023902">
    <property type="entry name" value="Sporulation_SdpA"/>
</dbReference>
<reference evidence="2" key="1">
    <citation type="submission" date="2023-07" db="EMBL/GenBank/DDBJ databases">
        <title>Whole genome shotgun sequence of Streptomyces cacaoi subsp. asoensis NBRC 13813.</title>
        <authorList>
            <person name="Komaki H."/>
            <person name="Tamura T."/>
        </authorList>
    </citation>
    <scope>NUCLEOTIDE SEQUENCE [LARGE SCALE GENOMIC DNA]</scope>
    <source>
        <strain evidence="2">NBRC 13813</strain>
    </source>
</reference>
<dbReference type="NCBIfam" id="TIGR04034">
    <property type="entry name" value="export_SdpA"/>
    <property type="match status" value="1"/>
</dbReference>
<protein>
    <recommendedName>
        <fullName evidence="3">SdpA family antimicrobial peptide system protein</fullName>
    </recommendedName>
</protein>
<dbReference type="Pfam" id="PF17418">
    <property type="entry name" value="SdpA"/>
    <property type="match status" value="1"/>
</dbReference>
<keyword evidence="2" id="KW-1185">Reference proteome</keyword>
<accession>A0ABQ3SCU3</accession>